<evidence type="ECO:0000259" key="5">
    <source>
        <dbReference type="Pfam" id="PF25917"/>
    </source>
</evidence>
<dbReference type="Gene3D" id="2.40.30.170">
    <property type="match status" value="1"/>
</dbReference>
<dbReference type="Gene3D" id="2.40.420.20">
    <property type="match status" value="1"/>
</dbReference>
<dbReference type="PANTHER" id="PTHR30469">
    <property type="entry name" value="MULTIDRUG RESISTANCE PROTEIN MDTA"/>
    <property type="match status" value="1"/>
</dbReference>
<reference evidence="7 8" key="1">
    <citation type="submission" date="2016-10" db="EMBL/GenBank/DDBJ databases">
        <authorList>
            <person name="de Groot N.N."/>
        </authorList>
    </citation>
    <scope>NUCLEOTIDE SEQUENCE [LARGE SCALE GENOMIC DNA]</scope>
    <source>
        <strain evidence="7 8">DSM 15123</strain>
    </source>
</reference>
<evidence type="ECO:0000256" key="4">
    <source>
        <dbReference type="SAM" id="Coils"/>
    </source>
</evidence>
<dbReference type="RefSeq" id="WP_091812898.1">
    <property type="nucleotide sequence ID" value="NZ_FOCW01000001.1"/>
</dbReference>
<evidence type="ECO:0000256" key="3">
    <source>
        <dbReference type="ARBA" id="ARBA00022448"/>
    </source>
</evidence>
<comment type="subcellular location">
    <subcellularLocation>
        <location evidence="1">Cell envelope</location>
    </subcellularLocation>
</comment>
<dbReference type="Proteomes" id="UP000199531">
    <property type="component" value="Unassembled WGS sequence"/>
</dbReference>
<dbReference type="InterPro" id="IPR006143">
    <property type="entry name" value="RND_pump_MFP"/>
</dbReference>
<dbReference type="Pfam" id="PF25917">
    <property type="entry name" value="BSH_RND"/>
    <property type="match status" value="1"/>
</dbReference>
<dbReference type="NCBIfam" id="TIGR01730">
    <property type="entry name" value="RND_mfp"/>
    <property type="match status" value="1"/>
</dbReference>
<organism evidence="7 8">
    <name type="scientific">Brachymonas denitrificans DSM 15123</name>
    <dbReference type="NCBI Taxonomy" id="1121117"/>
    <lineage>
        <taxon>Bacteria</taxon>
        <taxon>Pseudomonadati</taxon>
        <taxon>Pseudomonadota</taxon>
        <taxon>Betaproteobacteria</taxon>
        <taxon>Burkholderiales</taxon>
        <taxon>Comamonadaceae</taxon>
        <taxon>Brachymonas</taxon>
    </lineage>
</organism>
<dbReference type="GO" id="GO:1990281">
    <property type="term" value="C:efflux pump complex"/>
    <property type="evidence" value="ECO:0007669"/>
    <property type="project" value="TreeGrafter"/>
</dbReference>
<keyword evidence="3" id="KW-0813">Transport</keyword>
<dbReference type="AlphaFoldDB" id="A0A1H8D5R5"/>
<comment type="similarity">
    <text evidence="2">Belongs to the membrane fusion protein (MFP) (TC 8.A.1) family.</text>
</comment>
<dbReference type="InterPro" id="IPR058625">
    <property type="entry name" value="MdtA-like_BSH"/>
</dbReference>
<keyword evidence="8" id="KW-1185">Reference proteome</keyword>
<name>A0A1H8D5R5_9BURK</name>
<dbReference type="OrthoDB" id="9806939at2"/>
<dbReference type="SUPFAM" id="SSF111369">
    <property type="entry name" value="HlyD-like secretion proteins"/>
    <property type="match status" value="1"/>
</dbReference>
<proteinExistence type="inferred from homology"/>
<dbReference type="EMBL" id="FOCW01000001">
    <property type="protein sequence ID" value="SEN02681.1"/>
    <property type="molecule type" value="Genomic_DNA"/>
</dbReference>
<gene>
    <name evidence="7" type="ORF">SAMN02745977_00198</name>
</gene>
<evidence type="ECO:0000256" key="2">
    <source>
        <dbReference type="ARBA" id="ARBA00009477"/>
    </source>
</evidence>
<feature type="domain" description="Multidrug resistance protein MdtA-like barrel-sandwich hybrid" evidence="5">
    <location>
        <begin position="56"/>
        <end position="191"/>
    </location>
</feature>
<evidence type="ECO:0000259" key="6">
    <source>
        <dbReference type="Pfam" id="PF25967"/>
    </source>
</evidence>
<evidence type="ECO:0000313" key="8">
    <source>
        <dbReference type="Proteomes" id="UP000199531"/>
    </source>
</evidence>
<feature type="coiled-coil region" evidence="4">
    <location>
        <begin position="108"/>
        <end position="155"/>
    </location>
</feature>
<keyword evidence="4" id="KW-0175">Coiled coil</keyword>
<evidence type="ECO:0000256" key="1">
    <source>
        <dbReference type="ARBA" id="ARBA00004196"/>
    </source>
</evidence>
<dbReference type="STRING" id="1121117.SAMN02745977_00198"/>
<dbReference type="InterPro" id="IPR058627">
    <property type="entry name" value="MdtA-like_C"/>
</dbReference>
<accession>A0A1H8D5R5</accession>
<protein>
    <submittedName>
        <fullName evidence="7">RND family efflux transporter, MFP subunit</fullName>
    </submittedName>
</protein>
<evidence type="ECO:0000313" key="7">
    <source>
        <dbReference type="EMBL" id="SEN02681.1"/>
    </source>
</evidence>
<dbReference type="Gene3D" id="2.40.50.100">
    <property type="match status" value="1"/>
</dbReference>
<dbReference type="Gene3D" id="1.10.287.470">
    <property type="entry name" value="Helix hairpin bin"/>
    <property type="match status" value="1"/>
</dbReference>
<feature type="domain" description="Multidrug resistance protein MdtA-like C-terminal permuted SH3" evidence="6">
    <location>
        <begin position="317"/>
        <end position="355"/>
    </location>
</feature>
<sequence length="363" mass="37265">MKPQFLLRRLGGWLAVVALGAGVGPVALAATLPSVAVSGAADSSMSSYEGTVESLRQTTMAAQVPGAVVELPVRAGQRVSAGQLLLRIDARAANQAATASQAQIGAARAQLDVAAKDLERKRQLAAKNYISKAALEQAEAGYRAAAAQVNALTAAAAAATTQSGFYVVKAPYAGVISQLSIELGDMAMPGRPLLTLYDPASLRVTASVPSSVIGRVDPAKAQVELPDAGGSMIGPTRVEVLPAVDPRSLTQALRANLPAGLDRAVPGMFARVWLPVPAAAAAAQGASAPAGGSAILGQNLRVPLKSIVRRGEMTGLYVLDAKNRPLLRQVRLGRTTGDQVEILSGLQAGERVVTQPQAAARVQ</sequence>
<dbReference type="Pfam" id="PF25967">
    <property type="entry name" value="RND-MFP_C"/>
    <property type="match status" value="1"/>
</dbReference>
<dbReference type="GO" id="GO:0015562">
    <property type="term" value="F:efflux transmembrane transporter activity"/>
    <property type="evidence" value="ECO:0007669"/>
    <property type="project" value="TreeGrafter"/>
</dbReference>
<dbReference type="PANTHER" id="PTHR30469:SF18">
    <property type="entry name" value="RESISTANCE-NODULATION-CELL DIVISION (RND) EFFLUX MEMBRANE FUSION PROTEIN-RELATED"/>
    <property type="match status" value="1"/>
</dbReference>